<organism evidence="5 6">
    <name type="scientific">Ceratopteris richardii</name>
    <name type="common">Triangle waterfern</name>
    <dbReference type="NCBI Taxonomy" id="49495"/>
    <lineage>
        <taxon>Eukaryota</taxon>
        <taxon>Viridiplantae</taxon>
        <taxon>Streptophyta</taxon>
        <taxon>Embryophyta</taxon>
        <taxon>Tracheophyta</taxon>
        <taxon>Polypodiopsida</taxon>
        <taxon>Polypodiidae</taxon>
        <taxon>Polypodiales</taxon>
        <taxon>Pteridineae</taxon>
        <taxon>Pteridaceae</taxon>
        <taxon>Parkerioideae</taxon>
        <taxon>Ceratopteris</taxon>
    </lineage>
</organism>
<dbReference type="InterPro" id="IPR002676">
    <property type="entry name" value="RimM_N"/>
</dbReference>
<dbReference type="Gene3D" id="3.90.550.10">
    <property type="entry name" value="Spore Coat Polysaccharide Biosynthesis Protein SpsA, Chain A"/>
    <property type="match status" value="1"/>
</dbReference>
<dbReference type="Pfam" id="PF24986">
    <property type="entry name" value="PRC_RimM"/>
    <property type="match status" value="1"/>
</dbReference>
<evidence type="ECO:0000256" key="2">
    <source>
        <dbReference type="ARBA" id="ARBA00022695"/>
    </source>
</evidence>
<evidence type="ECO:0000256" key="1">
    <source>
        <dbReference type="ARBA" id="ARBA00022679"/>
    </source>
</evidence>
<feature type="domain" description="RimM N-terminal" evidence="3">
    <location>
        <begin position="107"/>
        <end position="196"/>
    </location>
</feature>
<feature type="domain" description="Ribosome maturation factor RimM PRC barrel" evidence="4">
    <location>
        <begin position="211"/>
        <end position="291"/>
    </location>
</feature>
<dbReference type="OrthoDB" id="532420at2759"/>
<dbReference type="SUPFAM" id="SSF53448">
    <property type="entry name" value="Nucleotide-diphospho-sugar transferases"/>
    <property type="match status" value="1"/>
</dbReference>
<keyword evidence="6" id="KW-1185">Reference proteome</keyword>
<dbReference type="InterPro" id="IPR029044">
    <property type="entry name" value="Nucleotide-diphossugar_trans"/>
</dbReference>
<dbReference type="InterPro" id="IPR011033">
    <property type="entry name" value="PRC_barrel-like_sf"/>
</dbReference>
<dbReference type="GO" id="GO:0003977">
    <property type="term" value="F:UDP-N-acetylglucosamine diphosphorylase activity"/>
    <property type="evidence" value="ECO:0007669"/>
    <property type="project" value="TreeGrafter"/>
</dbReference>
<dbReference type="EMBL" id="CM035417">
    <property type="protein sequence ID" value="KAH7422583.1"/>
    <property type="molecule type" value="Genomic_DNA"/>
</dbReference>
<dbReference type="InterPro" id="IPR011961">
    <property type="entry name" value="RimM"/>
</dbReference>
<dbReference type="PANTHER" id="PTHR11952:SF10">
    <property type="entry name" value="16S RRNA PROCESSING PROTEIN RIMM FAMILY"/>
    <property type="match status" value="1"/>
</dbReference>
<evidence type="ECO:0000259" key="3">
    <source>
        <dbReference type="Pfam" id="PF01782"/>
    </source>
</evidence>
<dbReference type="SUPFAM" id="SSF50447">
    <property type="entry name" value="Translation proteins"/>
    <property type="match status" value="1"/>
</dbReference>
<gene>
    <name evidence="5" type="ORF">KP509_12G015500</name>
</gene>
<dbReference type="GO" id="GO:0043022">
    <property type="term" value="F:ribosome binding"/>
    <property type="evidence" value="ECO:0007669"/>
    <property type="project" value="InterPro"/>
</dbReference>
<name>A0A8T2TL91_CERRI</name>
<sequence length="757" mass="84692">MTMTTMSSSCFMTDAGSCLYHCSSAVCLPSYYSLRLVRPLSVSLFTPSLVASLIKCSYPPSICLKRSTEQLLDLRADSQTLHAVRVDVHAGLSTTVEADDSDDFVEIGLIRSTHGVKGELKVMSLTDFPEQRFETPGPRWVGFYRMGRLVGLRKFDLLSGRRIMQRKDSAWLLTFEGIDCIEKASEVLGATVFVKTADRPILDADQLYIPELIGMSVQLKDSGKVIGNIVDVFNSGANDLLRIKLSHTCDDNEIDVNGRNENLVWIPFVKEIVPTVDKENKFIEIDPPEGLLELNLPLKRQKHDVRKESLRNRRKLQGRLSGVRKKLMASKQDHILSGLAQGDAGQREALKMQLLTMDFTLFKRAVETLSADFKASLDSSLIIFSSAIAASLDWKGLNEWFHSSPKRLEYSSEVNECTWRSWCQGLRLIANNRVAIVALTTGVAVDADLVDSSFESNLKNQAMQMLTMQELAKTFSAEKPLIPWVIVTTESSSEYVQNVLEEESYFGLSEQQVHFITLSCLPVVRYEGEDDQRILMESKWKIAASAGGEGHVFGDLDDSGILDSLIGIGIDYIHICMIDRSSSINLDPAIFGMMEEQKTCVGIRVSSEAFGSDHGVLCIRKGSIDGRGRSIFIPESEKPVGSWKNINETFEHFTVSKAHDTAHLSFIEGNNVMYRVPLSCNYTLSTDYLKHLSLQRHNFIYEGEYKTHCQEYSVEGDLETNVNQENAVQLKCSLHNALMFCSTSKVTLFNYDMAGNI</sequence>
<dbReference type="InterPro" id="IPR056792">
    <property type="entry name" value="PRC_RimM"/>
</dbReference>
<evidence type="ECO:0000259" key="4">
    <source>
        <dbReference type="Pfam" id="PF24986"/>
    </source>
</evidence>
<dbReference type="InterPro" id="IPR036976">
    <property type="entry name" value="RimM_N_sf"/>
</dbReference>
<accession>A0A8T2TL91</accession>
<proteinExistence type="inferred from homology"/>
<reference evidence="5" key="1">
    <citation type="submission" date="2021-08" db="EMBL/GenBank/DDBJ databases">
        <title>WGS assembly of Ceratopteris richardii.</title>
        <authorList>
            <person name="Marchant D.B."/>
            <person name="Chen G."/>
            <person name="Jenkins J."/>
            <person name="Shu S."/>
            <person name="Leebens-Mack J."/>
            <person name="Grimwood J."/>
            <person name="Schmutz J."/>
            <person name="Soltis P."/>
            <person name="Soltis D."/>
            <person name="Chen Z.-H."/>
        </authorList>
    </citation>
    <scope>NUCLEOTIDE SEQUENCE</scope>
    <source>
        <strain evidence="5">Whitten #5841</strain>
        <tissue evidence="5">Leaf</tissue>
    </source>
</reference>
<comment type="caution">
    <text evidence="5">The sequence shown here is derived from an EMBL/GenBank/DDBJ whole genome shotgun (WGS) entry which is preliminary data.</text>
</comment>
<dbReference type="SUPFAM" id="SSF50346">
    <property type="entry name" value="PRC-barrel domain"/>
    <property type="match status" value="1"/>
</dbReference>
<dbReference type="AlphaFoldDB" id="A0A8T2TL91"/>
<dbReference type="GO" id="GO:0005840">
    <property type="term" value="C:ribosome"/>
    <property type="evidence" value="ECO:0007669"/>
    <property type="project" value="InterPro"/>
</dbReference>
<dbReference type="InterPro" id="IPR039741">
    <property type="entry name" value="UDP-sugar_pyrophosphorylase"/>
</dbReference>
<dbReference type="OMA" id="CHMSNER"/>
<dbReference type="InterPro" id="IPR009000">
    <property type="entry name" value="Transl_B-barrel_sf"/>
</dbReference>
<dbReference type="Proteomes" id="UP000825935">
    <property type="component" value="Chromosome 12"/>
</dbReference>
<keyword evidence="2" id="KW-0548">Nucleotidyltransferase</keyword>
<dbReference type="InterPro" id="IPR002618">
    <property type="entry name" value="UDPGP_fam"/>
</dbReference>
<dbReference type="Gene3D" id="2.40.30.60">
    <property type="entry name" value="RimM"/>
    <property type="match status" value="1"/>
</dbReference>
<dbReference type="Gene3D" id="2.30.30.240">
    <property type="entry name" value="PRC-barrel domain"/>
    <property type="match status" value="1"/>
</dbReference>
<dbReference type="HAMAP" id="MF_00014">
    <property type="entry name" value="Ribosome_mat_RimM"/>
    <property type="match status" value="1"/>
</dbReference>
<dbReference type="NCBIfam" id="TIGR02273">
    <property type="entry name" value="16S_RimM"/>
    <property type="match status" value="1"/>
</dbReference>
<evidence type="ECO:0000313" key="5">
    <source>
        <dbReference type="EMBL" id="KAH7422583.1"/>
    </source>
</evidence>
<dbReference type="Pfam" id="PF01782">
    <property type="entry name" value="RimM"/>
    <property type="match status" value="1"/>
</dbReference>
<keyword evidence="1" id="KW-0808">Transferase</keyword>
<dbReference type="GO" id="GO:0006048">
    <property type="term" value="P:UDP-N-acetylglucosamine biosynthetic process"/>
    <property type="evidence" value="ECO:0007669"/>
    <property type="project" value="TreeGrafter"/>
</dbReference>
<dbReference type="Pfam" id="PF01704">
    <property type="entry name" value="UDPGP"/>
    <property type="match status" value="1"/>
</dbReference>
<evidence type="ECO:0000313" key="6">
    <source>
        <dbReference type="Proteomes" id="UP000825935"/>
    </source>
</evidence>
<dbReference type="GO" id="GO:0006364">
    <property type="term" value="P:rRNA processing"/>
    <property type="evidence" value="ECO:0007669"/>
    <property type="project" value="InterPro"/>
</dbReference>
<protein>
    <submittedName>
        <fullName evidence="5">Uncharacterized protein</fullName>
    </submittedName>
</protein>
<dbReference type="PANTHER" id="PTHR11952">
    <property type="entry name" value="UDP- GLUCOSE PYROPHOSPHORYLASE"/>
    <property type="match status" value="1"/>
</dbReference>